<evidence type="ECO:0000313" key="3">
    <source>
        <dbReference type="Proteomes" id="UP000446348"/>
    </source>
</evidence>
<evidence type="ECO:0000256" key="1">
    <source>
        <dbReference type="SAM" id="Phobius"/>
    </source>
</evidence>
<feature type="transmembrane region" description="Helical" evidence="1">
    <location>
        <begin position="250"/>
        <end position="272"/>
    </location>
</feature>
<dbReference type="AlphaFoldDB" id="A0A845RCL0"/>
<keyword evidence="1" id="KW-0472">Membrane</keyword>
<reference evidence="2 3" key="1">
    <citation type="submission" date="2018-08" db="EMBL/GenBank/DDBJ databases">
        <title>Murine metabolic-syndrome-specific gut microbial biobank.</title>
        <authorList>
            <person name="Liu C."/>
        </authorList>
    </citation>
    <scope>NUCLEOTIDE SEQUENCE [LARGE SCALE GENOMIC DNA]</scope>
    <source>
        <strain evidence="2 3">X69</strain>
    </source>
</reference>
<feature type="transmembrane region" description="Helical" evidence="1">
    <location>
        <begin position="113"/>
        <end position="140"/>
    </location>
</feature>
<feature type="transmembrane region" description="Helical" evidence="1">
    <location>
        <begin position="160"/>
        <end position="181"/>
    </location>
</feature>
<feature type="transmembrane region" description="Helical" evidence="1">
    <location>
        <begin position="322"/>
        <end position="341"/>
    </location>
</feature>
<feature type="transmembrane region" description="Helical" evidence="1">
    <location>
        <begin position="361"/>
        <end position="380"/>
    </location>
</feature>
<accession>A0A845RCL0</accession>
<dbReference type="OrthoDB" id="1860578at2"/>
<feature type="transmembrane region" description="Helical" evidence="1">
    <location>
        <begin position="27"/>
        <end position="45"/>
    </location>
</feature>
<proteinExistence type="predicted"/>
<gene>
    <name evidence="2" type="ORF">D3Z39_03280</name>
</gene>
<keyword evidence="1" id="KW-0812">Transmembrane</keyword>
<feature type="transmembrane region" description="Helical" evidence="1">
    <location>
        <begin position="188"/>
        <end position="209"/>
    </location>
</feature>
<protein>
    <submittedName>
        <fullName evidence="2">Uncharacterized protein</fullName>
    </submittedName>
</protein>
<feature type="transmembrane region" description="Helical" evidence="1">
    <location>
        <begin position="69"/>
        <end position="92"/>
    </location>
</feature>
<keyword evidence="1" id="KW-1133">Transmembrane helix</keyword>
<evidence type="ECO:0000313" key="2">
    <source>
        <dbReference type="EMBL" id="NBI77906.1"/>
    </source>
</evidence>
<sequence length="750" mass="81536">MTTTAFFSESGRFFGLYRMTLRRSRGYLYLLSALVAVFYPLQYALEAFKPLRTDAVTSIYQLYGFAENYTILTGLILTPIVLLAPLVLALAFNSYMHSKKAADVYHALPVTRGTLLLVHAATAMTIIAVPLAGSTLLVGVMQAIRFGPDPSHLAFLLLDLFGWLVCTFAIYAVTTFVCVCTGTVFDSFIFSGALLVAPPVVSWIGLALADSFLFGWGGGGIRVPGYLSPVTLAAMRILDGMTYGSERGAIAVKGGVALLVWLAAGALVLLAARRLYRMRRTEIAETTASRGVLQLIVKLFGVAVCGGMAGLFTYLVQDPERAAPYTVMWTAIAGFLSYMVLESVLSRGFKSLVRRLPADAAMTAAVTLLTLIPITGGLGYEQRVPDASGVSAVEISYHGADGEQSSVMRVKPFSNPAALQTEYIGYVLLKEPQGIDRVLSFHQRIVEQGEQYSDSWLEDAPDDPYVYGYTNITYRLKNGRTVKRSYYGASVSAFLELLPLETQPEFLAQTQPAFFNRGSDVTSWIISNAYKSKYVQKSWPAADSQALFDAMQADLLARTAEEIARPQGSLIANIQFLADLPPEGAERFASSGVFAVTDKMPNTLRFLREKGVLDEIALPPARCIAAGAFADTAFMGGSGAYIQTYNAVGSTENYAEFKALVDELQQPADTAAPADSAAGQTQSLDSSNVSLFEDPDDIQAFLQAAVPRWVYGEPVAYVTLWFDDASIGSVLVPLERLPDDLRARVWRPYD</sequence>
<organism evidence="2 3">
    <name type="scientific">Anaerotruncus colihominis</name>
    <dbReference type="NCBI Taxonomy" id="169435"/>
    <lineage>
        <taxon>Bacteria</taxon>
        <taxon>Bacillati</taxon>
        <taxon>Bacillota</taxon>
        <taxon>Clostridia</taxon>
        <taxon>Eubacteriales</taxon>
        <taxon>Oscillospiraceae</taxon>
        <taxon>Anaerotruncus</taxon>
    </lineage>
</organism>
<name>A0A845RCL0_9FIRM</name>
<dbReference type="EMBL" id="QXWZ01000004">
    <property type="protein sequence ID" value="NBI77906.1"/>
    <property type="molecule type" value="Genomic_DNA"/>
</dbReference>
<dbReference type="Proteomes" id="UP000446348">
    <property type="component" value="Unassembled WGS sequence"/>
</dbReference>
<comment type="caution">
    <text evidence="2">The sequence shown here is derived from an EMBL/GenBank/DDBJ whole genome shotgun (WGS) entry which is preliminary data.</text>
</comment>
<feature type="transmembrane region" description="Helical" evidence="1">
    <location>
        <begin position="292"/>
        <end position="316"/>
    </location>
</feature>
<dbReference type="RefSeq" id="WP_160208808.1">
    <property type="nucleotide sequence ID" value="NZ_QXWZ01000004.1"/>
</dbReference>